<dbReference type="PANTHER" id="PTHR31087:SF161">
    <property type="entry name" value="TUBBY C 2 FAMILY PROTEIN"/>
    <property type="match status" value="1"/>
</dbReference>
<dbReference type="SUPFAM" id="SSF54518">
    <property type="entry name" value="Tubby C-terminal domain-like"/>
    <property type="match status" value="1"/>
</dbReference>
<dbReference type="InterPro" id="IPR025659">
    <property type="entry name" value="Tubby-like_C"/>
</dbReference>
<feature type="region of interest" description="Disordered" evidence="2">
    <location>
        <begin position="1"/>
        <end position="28"/>
    </location>
</feature>
<evidence type="ECO:0000256" key="2">
    <source>
        <dbReference type="SAM" id="MobiDB-lite"/>
    </source>
</evidence>
<gene>
    <name evidence="3" type="ORF">HWN40_11145</name>
</gene>
<organism evidence="3 4">
    <name type="scientific">Methanolobus zinderi</name>
    <dbReference type="NCBI Taxonomy" id="536044"/>
    <lineage>
        <taxon>Archaea</taxon>
        <taxon>Methanobacteriati</taxon>
        <taxon>Methanobacteriota</taxon>
        <taxon>Stenosarchaea group</taxon>
        <taxon>Methanomicrobia</taxon>
        <taxon>Methanosarcinales</taxon>
        <taxon>Methanosarcinaceae</taxon>
        <taxon>Methanolobus</taxon>
    </lineage>
</organism>
<dbReference type="RefSeq" id="WP_176965801.1">
    <property type="nucleotide sequence ID" value="NZ_CP058215.1"/>
</dbReference>
<proteinExistence type="inferred from homology"/>
<dbReference type="PANTHER" id="PTHR31087">
    <property type="match status" value="1"/>
</dbReference>
<dbReference type="Pfam" id="PF04525">
    <property type="entry name" value="LOR"/>
    <property type="match status" value="1"/>
</dbReference>
<keyword evidence="4" id="KW-1185">Reference proteome</keyword>
<evidence type="ECO:0000313" key="4">
    <source>
        <dbReference type="Proteomes" id="UP000509594"/>
    </source>
</evidence>
<comment type="similarity">
    <text evidence="1">Belongs to the LOR family.</text>
</comment>
<sequence>MLRRREGAGRPGPLRSRGAPAATAEEQGIGTRFKMRQRFFTIGDRFFIEDENGNRIFRIENKVLRLRKTLKFQDLDGNDIYKIQEKVARIRDTMEIEKDGHTVAKVHNAMITPLRDRWSISITDGEDLKAKGNILNHEYKIMRNGQVIGEVSKKWFRVRDTYGVDVREGEDAALILAITAVIDTMAHEGR</sequence>
<dbReference type="EMBL" id="CP058215">
    <property type="protein sequence ID" value="QLC50746.1"/>
    <property type="molecule type" value="Genomic_DNA"/>
</dbReference>
<dbReference type="GeneID" id="55822238"/>
<accession>A0A7D5I1Q3</accession>
<dbReference type="OrthoDB" id="286759at2157"/>
<dbReference type="InterPro" id="IPR007612">
    <property type="entry name" value="LOR"/>
</dbReference>
<dbReference type="InterPro" id="IPR038595">
    <property type="entry name" value="LOR_sf"/>
</dbReference>
<dbReference type="Proteomes" id="UP000509594">
    <property type="component" value="Chromosome"/>
</dbReference>
<protein>
    <submittedName>
        <fullName evidence="3">LURP-one-related family protein</fullName>
    </submittedName>
</protein>
<evidence type="ECO:0000313" key="3">
    <source>
        <dbReference type="EMBL" id="QLC50746.1"/>
    </source>
</evidence>
<reference evidence="3 4" key="1">
    <citation type="submission" date="2020-06" db="EMBL/GenBank/DDBJ databases">
        <title>Methanolobus halotolerans sp. nov., isolated from a saline lake Tus in Siberia.</title>
        <authorList>
            <person name="Shen Y."/>
            <person name="Chen S.-C."/>
            <person name="Lai M.-C."/>
            <person name="Huang H.-H."/>
            <person name="Chiu H.-H."/>
            <person name="Tang S.-L."/>
            <person name="Rogozin D.Y."/>
            <person name="Degermendzhy A.G."/>
        </authorList>
    </citation>
    <scope>NUCLEOTIDE SEQUENCE [LARGE SCALE GENOMIC DNA]</scope>
    <source>
        <strain evidence="3 4">DSM 21339</strain>
    </source>
</reference>
<name>A0A7D5I1Q3_9EURY</name>
<dbReference type="Gene3D" id="2.40.160.200">
    <property type="entry name" value="LURP1-related"/>
    <property type="match status" value="1"/>
</dbReference>
<evidence type="ECO:0000256" key="1">
    <source>
        <dbReference type="ARBA" id="ARBA00005437"/>
    </source>
</evidence>
<dbReference type="KEGG" id="mzi:HWN40_11145"/>
<dbReference type="AlphaFoldDB" id="A0A7D5I1Q3"/>